<gene>
    <name evidence="1" type="ORF">GKE07_08000</name>
</gene>
<proteinExistence type="predicted"/>
<comment type="caution">
    <text evidence="1">The sequence shown here is derived from an EMBL/GenBank/DDBJ whole genome shotgun (WGS) entry which is preliminary data.</text>
</comment>
<organism evidence="1 2">
    <name type="scientific">Agathobacter rectalis</name>
    <dbReference type="NCBI Taxonomy" id="39491"/>
    <lineage>
        <taxon>Bacteria</taxon>
        <taxon>Bacillati</taxon>
        <taxon>Bacillota</taxon>
        <taxon>Clostridia</taxon>
        <taxon>Lachnospirales</taxon>
        <taxon>Lachnospiraceae</taxon>
        <taxon>Agathobacter</taxon>
    </lineage>
</organism>
<name>A0A6L5T8M0_9FIRM</name>
<sequence length="157" mass="18359">MAYKMILNKEKFLKTEFGTGLQECIAAWDMYLTKLSGLNYQPSGEYAEMRKGATWCQAQWEVYKAAMKQFYSIEYNFTRTDNYYGVCTEDETDWLFKCYRSERQYYRVFLKEPTCVSGPFTAAKIAKLDEESDADLFGVFTADEYKTTFGLEVAMQL</sequence>
<evidence type="ECO:0000313" key="1">
    <source>
        <dbReference type="EMBL" id="MSC60138.1"/>
    </source>
</evidence>
<protein>
    <submittedName>
        <fullName evidence="1">Uncharacterized protein</fullName>
    </submittedName>
</protein>
<dbReference type="AlphaFoldDB" id="A0A6L5T8M0"/>
<accession>A0A6L5T8M0</accession>
<dbReference type="Proteomes" id="UP000479563">
    <property type="component" value="Unassembled WGS sequence"/>
</dbReference>
<reference evidence="1 2" key="1">
    <citation type="journal article" date="2019" name="Nat. Med.">
        <title>A library of human gut bacterial isolates paired with longitudinal multiomics data enables mechanistic microbiome research.</title>
        <authorList>
            <person name="Poyet M."/>
            <person name="Groussin M."/>
            <person name="Gibbons S.M."/>
            <person name="Avila-Pacheco J."/>
            <person name="Jiang X."/>
            <person name="Kearney S.M."/>
            <person name="Perrotta A.R."/>
            <person name="Berdy B."/>
            <person name="Zhao S."/>
            <person name="Lieberman T.D."/>
            <person name="Swanson P.K."/>
            <person name="Smith M."/>
            <person name="Roesemann S."/>
            <person name="Alexander J.E."/>
            <person name="Rich S.A."/>
            <person name="Livny J."/>
            <person name="Vlamakis H."/>
            <person name="Clish C."/>
            <person name="Bullock K."/>
            <person name="Deik A."/>
            <person name="Scott J."/>
            <person name="Pierce K.A."/>
            <person name="Xavier R.J."/>
            <person name="Alm E.J."/>
        </authorList>
    </citation>
    <scope>NUCLEOTIDE SEQUENCE [LARGE SCALE GENOMIC DNA]</scope>
    <source>
        <strain evidence="1 2">BIOML-A11</strain>
    </source>
</reference>
<evidence type="ECO:0000313" key="2">
    <source>
        <dbReference type="Proteomes" id="UP000479563"/>
    </source>
</evidence>
<dbReference type="RefSeq" id="WP_154266954.1">
    <property type="nucleotide sequence ID" value="NZ_WKQP01000010.1"/>
</dbReference>
<dbReference type="EMBL" id="WKQP01000010">
    <property type="protein sequence ID" value="MSC60138.1"/>
    <property type="molecule type" value="Genomic_DNA"/>
</dbReference>